<dbReference type="HOGENOM" id="CLU_020945_1_1_1"/>
<dbReference type="GO" id="GO:0005765">
    <property type="term" value="C:lysosomal membrane"/>
    <property type="evidence" value="ECO:0000318"/>
    <property type="project" value="GO_Central"/>
</dbReference>
<protein>
    <submittedName>
        <fullName evidence="16">Uncharacterized protein</fullName>
    </submittedName>
</protein>
<dbReference type="AlphaFoldDB" id="A7S161"/>
<evidence type="ECO:0000256" key="5">
    <source>
        <dbReference type="ARBA" id="ARBA00022692"/>
    </source>
</evidence>
<dbReference type="OMA" id="ELHFKRM"/>
<feature type="domain" description="Polycystin cation channel PKD1/PKD2" evidence="14">
    <location>
        <begin position="327"/>
        <end position="461"/>
    </location>
</feature>
<evidence type="ECO:0000256" key="7">
    <source>
        <dbReference type="ARBA" id="ARBA00022989"/>
    </source>
</evidence>
<dbReference type="PhylomeDB" id="A7S161"/>
<evidence type="ECO:0000259" key="15">
    <source>
        <dbReference type="Pfam" id="PF21381"/>
    </source>
</evidence>
<dbReference type="PANTHER" id="PTHR12127:SF7">
    <property type="entry name" value="SD02261P"/>
    <property type="match status" value="1"/>
</dbReference>
<keyword evidence="7 13" id="KW-1133">Transmembrane helix</keyword>
<keyword evidence="17" id="KW-1185">Reference proteome</keyword>
<reference evidence="16 17" key="1">
    <citation type="journal article" date="2007" name="Science">
        <title>Sea anemone genome reveals ancestral eumetazoan gene repertoire and genomic organization.</title>
        <authorList>
            <person name="Putnam N.H."/>
            <person name="Srivastava M."/>
            <person name="Hellsten U."/>
            <person name="Dirks B."/>
            <person name="Chapman J."/>
            <person name="Salamov A."/>
            <person name="Terry A."/>
            <person name="Shapiro H."/>
            <person name="Lindquist E."/>
            <person name="Kapitonov V.V."/>
            <person name="Jurka J."/>
            <person name="Genikhovich G."/>
            <person name="Grigoriev I.V."/>
            <person name="Lucas S.M."/>
            <person name="Steele R.E."/>
            <person name="Finnerty J.R."/>
            <person name="Technau U."/>
            <person name="Martindale M.Q."/>
            <person name="Rokhsar D.S."/>
        </authorList>
    </citation>
    <scope>NUCLEOTIDE SEQUENCE [LARGE SCALE GENOMIC DNA]</scope>
    <source>
        <strain evidence="17">CH2 X CH6</strain>
    </source>
</reference>
<evidence type="ECO:0000259" key="14">
    <source>
        <dbReference type="Pfam" id="PF08016"/>
    </source>
</evidence>
<dbReference type="PANTHER" id="PTHR12127">
    <property type="entry name" value="MUCOLIPIN"/>
    <property type="match status" value="1"/>
</dbReference>
<feature type="transmembrane region" description="Helical" evidence="13">
    <location>
        <begin position="328"/>
        <end position="346"/>
    </location>
</feature>
<sequence length="463" mass="53818">QIRKRLKSHFMTPYQKFKHRGRKPWKLLIQLIKIIIVTAQVCLFGNELFSIVDYLENNLDTFNHLFILNSTRANGGAIYTRTQFYTQVRHTLNQYYAISQDAVGVYSPPTVMGQQTPLKLCTYSYKQGFVDPGNATYTFNRCTNYSCFDLLPPRKEDRNITEFRLRNNLPYTFERYIFISLIAEIKSLHIQKHPQCFTFNVTIVFDNSKHDGKIPVTLDADGIMDDCGGGLEESNQYLLTVLDIFVMVICAISYFLCARSLYKHFRLVKTTRRFFADQLDDHLSYWDCLDLISLWFILILISDTCTVIGSLLKILIDWEVLSNYDTCSIFLGTGVLLTWTGVLRYLGYMKQYNILLVTLRASAPSVLRFCVCAALLYFGFMFCGWIVLGPYHPKFRTLSMVSECMFSLINGDDMFMTYKEMQDHSTAVWVFSKVYLYVFNSLFIYVVLSLFIGIISDTYERIK</sequence>
<dbReference type="InterPro" id="IPR013122">
    <property type="entry name" value="PKD1_2_channel"/>
</dbReference>
<evidence type="ECO:0000313" key="17">
    <source>
        <dbReference type="Proteomes" id="UP000001593"/>
    </source>
</evidence>
<comment type="subcellular location">
    <subcellularLocation>
        <location evidence="2">Cell membrane</location>
        <topology evidence="2">Multi-pass membrane protein</topology>
    </subcellularLocation>
    <subcellularLocation>
        <location evidence="1">Endosome membrane</location>
        <topology evidence="1">Multi-pass membrane protein</topology>
    </subcellularLocation>
</comment>
<feature type="transmembrane region" description="Helical" evidence="13">
    <location>
        <begin position="292"/>
        <end position="316"/>
    </location>
</feature>
<evidence type="ECO:0000256" key="3">
    <source>
        <dbReference type="ARBA" id="ARBA00022448"/>
    </source>
</evidence>
<dbReference type="eggNOG" id="KOG3733">
    <property type="taxonomic scope" value="Eukaryota"/>
</dbReference>
<keyword evidence="5 13" id="KW-0812">Transmembrane</keyword>
<dbReference type="Pfam" id="PF08016">
    <property type="entry name" value="PKD_channel"/>
    <property type="match status" value="1"/>
</dbReference>
<evidence type="ECO:0000256" key="2">
    <source>
        <dbReference type="ARBA" id="ARBA00004651"/>
    </source>
</evidence>
<evidence type="ECO:0000256" key="12">
    <source>
        <dbReference type="ARBA" id="ARBA00036634"/>
    </source>
</evidence>
<dbReference type="GO" id="GO:0010008">
    <property type="term" value="C:endosome membrane"/>
    <property type="evidence" value="ECO:0007669"/>
    <property type="project" value="UniProtKB-SubCell"/>
</dbReference>
<keyword evidence="10" id="KW-1015">Disulfide bond</keyword>
<dbReference type="Proteomes" id="UP000001593">
    <property type="component" value="Unassembled WGS sequence"/>
</dbReference>
<evidence type="ECO:0000256" key="8">
    <source>
        <dbReference type="ARBA" id="ARBA00023065"/>
    </source>
</evidence>
<keyword evidence="8" id="KW-0406">Ion transport</keyword>
<feature type="non-terminal residue" evidence="16">
    <location>
        <position position="1"/>
    </location>
</feature>
<keyword evidence="4" id="KW-1003">Cell membrane</keyword>
<keyword evidence="6" id="KW-0967">Endosome</keyword>
<evidence type="ECO:0000256" key="4">
    <source>
        <dbReference type="ARBA" id="ARBA00022475"/>
    </source>
</evidence>
<evidence type="ECO:0000313" key="16">
    <source>
        <dbReference type="EMBL" id="EDO42542.1"/>
    </source>
</evidence>
<name>A7S161_NEMVE</name>
<dbReference type="EMBL" id="DS469563">
    <property type="protein sequence ID" value="EDO42542.1"/>
    <property type="molecule type" value="Genomic_DNA"/>
</dbReference>
<gene>
    <name evidence="16" type="ORF">NEMVEDRAFT_v1g21552</name>
</gene>
<feature type="domain" description="Mucolipin extracytosolic" evidence="15">
    <location>
        <begin position="51"/>
        <end position="227"/>
    </location>
</feature>
<dbReference type="Pfam" id="PF21381">
    <property type="entry name" value="MCLN_ECD"/>
    <property type="match status" value="1"/>
</dbReference>
<evidence type="ECO:0000256" key="11">
    <source>
        <dbReference type="ARBA" id="ARBA00023303"/>
    </source>
</evidence>
<evidence type="ECO:0000256" key="13">
    <source>
        <dbReference type="SAM" id="Phobius"/>
    </source>
</evidence>
<organism evidence="16 17">
    <name type="scientific">Nematostella vectensis</name>
    <name type="common">Starlet sea anemone</name>
    <dbReference type="NCBI Taxonomy" id="45351"/>
    <lineage>
        <taxon>Eukaryota</taxon>
        <taxon>Metazoa</taxon>
        <taxon>Cnidaria</taxon>
        <taxon>Anthozoa</taxon>
        <taxon>Hexacorallia</taxon>
        <taxon>Actiniaria</taxon>
        <taxon>Edwardsiidae</taxon>
        <taxon>Nematostella</taxon>
    </lineage>
</organism>
<feature type="transmembrane region" description="Helical" evidence="13">
    <location>
        <begin position="434"/>
        <end position="455"/>
    </location>
</feature>
<keyword evidence="3" id="KW-0813">Transport</keyword>
<evidence type="ECO:0000256" key="10">
    <source>
        <dbReference type="ARBA" id="ARBA00023157"/>
    </source>
</evidence>
<feature type="transmembrane region" description="Helical" evidence="13">
    <location>
        <begin position="237"/>
        <end position="257"/>
    </location>
</feature>
<evidence type="ECO:0000256" key="1">
    <source>
        <dbReference type="ARBA" id="ARBA00004337"/>
    </source>
</evidence>
<dbReference type="FunFam" id="1.10.287.70:FF:000033">
    <property type="entry name" value="Mucolipin 1"/>
    <property type="match status" value="1"/>
</dbReference>
<evidence type="ECO:0000256" key="6">
    <source>
        <dbReference type="ARBA" id="ARBA00022753"/>
    </source>
</evidence>
<dbReference type="GO" id="GO:0072345">
    <property type="term" value="F:NAADP-sensitive calcium-release channel activity"/>
    <property type="evidence" value="ECO:0000318"/>
    <property type="project" value="GO_Central"/>
</dbReference>
<dbReference type="InterPro" id="IPR049134">
    <property type="entry name" value="MCLN_ECD"/>
</dbReference>
<feature type="non-terminal residue" evidence="16">
    <location>
        <position position="463"/>
    </location>
</feature>
<dbReference type="InParanoid" id="A7S161"/>
<comment type="catalytic activity">
    <reaction evidence="12">
        <text>Ca(2+)(in) = Ca(2+)(out)</text>
        <dbReference type="Rhea" id="RHEA:29671"/>
        <dbReference type="ChEBI" id="CHEBI:29108"/>
    </reaction>
</comment>
<accession>A7S161</accession>
<proteinExistence type="predicted"/>
<feature type="transmembrane region" description="Helical" evidence="13">
    <location>
        <begin position="366"/>
        <end position="388"/>
    </location>
</feature>
<dbReference type="GO" id="GO:0005886">
    <property type="term" value="C:plasma membrane"/>
    <property type="evidence" value="ECO:0000318"/>
    <property type="project" value="GO_Central"/>
</dbReference>
<dbReference type="InterPro" id="IPR039031">
    <property type="entry name" value="Mucolipin"/>
</dbReference>
<keyword evidence="11" id="KW-0407">Ion channel</keyword>
<dbReference type="STRING" id="45351.A7S161"/>
<dbReference type="Gene3D" id="1.10.287.70">
    <property type="match status" value="1"/>
</dbReference>
<keyword evidence="9 13" id="KW-0472">Membrane</keyword>
<evidence type="ECO:0000256" key="9">
    <source>
        <dbReference type="ARBA" id="ARBA00023136"/>
    </source>
</evidence>
<dbReference type="CDD" id="cd21050">
    <property type="entry name" value="ELD_TRPML"/>
    <property type="match status" value="1"/>
</dbReference>